<dbReference type="RefSeq" id="WP_146803600.1">
    <property type="nucleotide sequence ID" value="NZ_BJUK01000031.1"/>
</dbReference>
<keyword evidence="3" id="KW-1185">Reference proteome</keyword>
<dbReference type="EMBL" id="JAEDAF010000004">
    <property type="protein sequence ID" value="MBH8579640.1"/>
    <property type="molecule type" value="Genomic_DNA"/>
</dbReference>
<dbReference type="PIRSF" id="PIRSF011484">
    <property type="entry name" value="YaeQ"/>
    <property type="match status" value="1"/>
</dbReference>
<dbReference type="PANTHER" id="PTHR38784:SF1">
    <property type="entry name" value="SUCROSE PHOSPHORYLASE"/>
    <property type="match status" value="1"/>
</dbReference>
<reference evidence="2 4" key="2">
    <citation type="submission" date="2020-12" db="EMBL/GenBank/DDBJ databases">
        <title>Draft genome sequence of Halomonas pacifica strain CARE-V15.</title>
        <authorList>
            <person name="Vignesh N."/>
            <person name="Thabitha A."/>
            <person name="Saravanan R."/>
            <person name="Manigandan V."/>
        </authorList>
    </citation>
    <scope>NUCLEOTIDE SEQUENCE [LARGE SCALE GENOMIC DNA]</scope>
    <source>
        <strain evidence="2 4">CARE-V15</strain>
    </source>
</reference>
<dbReference type="Pfam" id="PF07152">
    <property type="entry name" value="YaeQ"/>
    <property type="match status" value="1"/>
</dbReference>
<dbReference type="Proteomes" id="UP000321275">
    <property type="component" value="Unassembled WGS sequence"/>
</dbReference>
<evidence type="ECO:0000313" key="3">
    <source>
        <dbReference type="Proteomes" id="UP000321275"/>
    </source>
</evidence>
<sequence>MALKSTICKAQIQLADMDRHHYDDLSLTLAQHPSETDQRLMVRLLAFALNASEDLAFTRGLSTDDEPELWRKDLTGAIELWIELGLPDEDRLRKACQRSRQVILYAYGEEGAVRPWWDKLQHRLSRFDNLIIWRLPAEQSRELAELADRSINLQCNVQEGQVMLSDSRRTVILDPEPLLGVD</sequence>
<dbReference type="Proteomes" id="UP000651738">
    <property type="component" value="Unassembled WGS sequence"/>
</dbReference>
<gene>
    <name evidence="1" type="ORF">HPA02_25480</name>
    <name evidence="2" type="ORF">I7V36_05965</name>
</gene>
<proteinExistence type="predicted"/>
<dbReference type="InterPro" id="IPR009822">
    <property type="entry name" value="YaeQ"/>
</dbReference>
<evidence type="ECO:0000313" key="2">
    <source>
        <dbReference type="EMBL" id="MBH8579640.1"/>
    </source>
</evidence>
<dbReference type="CDD" id="cd22368">
    <property type="entry name" value="YaeQ-like"/>
    <property type="match status" value="1"/>
</dbReference>
<evidence type="ECO:0000313" key="4">
    <source>
        <dbReference type="Proteomes" id="UP000651738"/>
    </source>
</evidence>
<protein>
    <submittedName>
        <fullName evidence="2">YaeQ family protein</fullName>
    </submittedName>
</protein>
<dbReference type="OrthoDB" id="5293309at2"/>
<dbReference type="SMART" id="SM01322">
    <property type="entry name" value="YaeQ"/>
    <property type="match status" value="1"/>
</dbReference>
<comment type="caution">
    <text evidence="1">The sequence shown here is derived from an EMBL/GenBank/DDBJ whole genome shotgun (WGS) entry which is preliminary data.</text>
</comment>
<dbReference type="PANTHER" id="PTHR38784">
    <property type="entry name" value="SUCROSE PHOSPHORYLASE"/>
    <property type="match status" value="1"/>
</dbReference>
<dbReference type="EMBL" id="BJUK01000031">
    <property type="protein sequence ID" value="GEK48265.1"/>
    <property type="molecule type" value="Genomic_DNA"/>
</dbReference>
<name>A0A510XCK9_9GAMM</name>
<evidence type="ECO:0000313" key="1">
    <source>
        <dbReference type="EMBL" id="GEK48265.1"/>
    </source>
</evidence>
<organism evidence="1 3">
    <name type="scientific">Bisbaumannia pacifica</name>
    <dbReference type="NCBI Taxonomy" id="77098"/>
    <lineage>
        <taxon>Bacteria</taxon>
        <taxon>Pseudomonadati</taxon>
        <taxon>Pseudomonadota</taxon>
        <taxon>Gammaproteobacteria</taxon>
        <taxon>Oceanospirillales</taxon>
        <taxon>Halomonadaceae</taxon>
        <taxon>Bisbaumannia</taxon>
    </lineage>
</organism>
<accession>A0A510XCK9</accession>
<dbReference type="InterPro" id="IPR011335">
    <property type="entry name" value="Restrct_endonuc-II-like"/>
</dbReference>
<dbReference type="InterPro" id="IPR038590">
    <property type="entry name" value="YaeQ_sf"/>
</dbReference>
<dbReference type="SUPFAM" id="SSF52980">
    <property type="entry name" value="Restriction endonuclease-like"/>
    <property type="match status" value="1"/>
</dbReference>
<reference evidence="1 3" key="1">
    <citation type="submission" date="2019-07" db="EMBL/GenBank/DDBJ databases">
        <title>Whole genome shotgun sequence of Halomonas pacifica NBRC 102220.</title>
        <authorList>
            <person name="Hosoyama A."/>
            <person name="Uohara A."/>
            <person name="Ohji S."/>
            <person name="Ichikawa N."/>
        </authorList>
    </citation>
    <scope>NUCLEOTIDE SEQUENCE [LARGE SCALE GENOMIC DNA]</scope>
    <source>
        <strain evidence="1 3">NBRC 102220</strain>
    </source>
</reference>
<dbReference type="Gene3D" id="3.10.640.10">
    <property type="entry name" value="Restriction endonuclease-like alpha-beta roll domain"/>
    <property type="match status" value="1"/>
</dbReference>
<dbReference type="AlphaFoldDB" id="A0A510XCK9"/>